<name>A0A329UPT9_9FIRM</name>
<dbReference type="EMBL" id="PRLF01000024">
    <property type="protein sequence ID" value="RAW63780.1"/>
    <property type="molecule type" value="Genomic_DNA"/>
</dbReference>
<proteinExistence type="predicted"/>
<protein>
    <submittedName>
        <fullName evidence="1">Uncharacterized protein</fullName>
    </submittedName>
</protein>
<reference evidence="1 2" key="1">
    <citation type="submission" date="2018-02" db="EMBL/GenBank/DDBJ databases">
        <title>Complete genome sequencing of Faecalibacterium prausnitzii strains isolated from the human gut.</title>
        <authorList>
            <person name="Fitzgerald B.C."/>
            <person name="Shkoporov A.N."/>
            <person name="Ross P.R."/>
            <person name="Hill C."/>
        </authorList>
    </citation>
    <scope>NUCLEOTIDE SEQUENCE [LARGE SCALE GENOMIC DNA]</scope>
    <source>
        <strain evidence="1 2">APC924/119</strain>
    </source>
</reference>
<dbReference type="AlphaFoldDB" id="A0A329UPT9"/>
<accession>A0A329UPT9</accession>
<dbReference type="RefSeq" id="WP_112121996.1">
    <property type="nucleotide sequence ID" value="NZ_CAXSZA010000003.1"/>
</dbReference>
<organism evidence="1 2">
    <name type="scientific">Faecalibacterium prausnitzii</name>
    <dbReference type="NCBI Taxonomy" id="853"/>
    <lineage>
        <taxon>Bacteria</taxon>
        <taxon>Bacillati</taxon>
        <taxon>Bacillota</taxon>
        <taxon>Clostridia</taxon>
        <taxon>Eubacteriales</taxon>
        <taxon>Oscillospiraceae</taxon>
        <taxon>Faecalibacterium</taxon>
    </lineage>
</organism>
<evidence type="ECO:0000313" key="1">
    <source>
        <dbReference type="EMBL" id="RAW63780.1"/>
    </source>
</evidence>
<comment type="caution">
    <text evidence="1">The sequence shown here is derived from an EMBL/GenBank/DDBJ whole genome shotgun (WGS) entry which is preliminary data.</text>
</comment>
<sequence>MTPIPFREQNITYNPPEGMEDKCEALPAFRGEGQVISCWHLTLWERIKLLLTGRLWFSVIGNGQPPIWLGVDCPFIRK</sequence>
<evidence type="ECO:0000313" key="2">
    <source>
        <dbReference type="Proteomes" id="UP000250550"/>
    </source>
</evidence>
<dbReference type="Proteomes" id="UP000250550">
    <property type="component" value="Unassembled WGS sequence"/>
</dbReference>
<gene>
    <name evidence="1" type="ORF">C4N21_12715</name>
</gene>